<comment type="subcellular location">
    <subcellularLocation>
        <location evidence="1">Membrane</location>
        <topology evidence="1">Multi-pass membrane protein</topology>
    </subcellularLocation>
</comment>
<keyword evidence="4" id="KW-0067">ATP-binding</keyword>
<dbReference type="EMBL" id="CAUYUJ010013447">
    <property type="protein sequence ID" value="CAK0836226.1"/>
    <property type="molecule type" value="Genomic_DNA"/>
</dbReference>
<dbReference type="Pfam" id="PF13246">
    <property type="entry name" value="Cation_ATPase"/>
    <property type="match status" value="1"/>
</dbReference>
<evidence type="ECO:0000256" key="5">
    <source>
        <dbReference type="ARBA" id="ARBA00022967"/>
    </source>
</evidence>
<evidence type="ECO:0000256" key="3">
    <source>
        <dbReference type="ARBA" id="ARBA00022741"/>
    </source>
</evidence>
<evidence type="ECO:0000256" key="1">
    <source>
        <dbReference type="ARBA" id="ARBA00004141"/>
    </source>
</evidence>
<keyword evidence="13" id="KW-1185">Reference proteome</keyword>
<dbReference type="InterPro" id="IPR044492">
    <property type="entry name" value="P_typ_ATPase_HD_dom"/>
</dbReference>
<dbReference type="SFLD" id="SFLDS00003">
    <property type="entry name" value="Haloacid_Dehalogenase"/>
    <property type="match status" value="1"/>
</dbReference>
<dbReference type="PANTHER" id="PTHR43294:SF20">
    <property type="entry name" value="P-TYPE ATPASE"/>
    <property type="match status" value="1"/>
</dbReference>
<dbReference type="PROSITE" id="PS00154">
    <property type="entry name" value="ATPASE_E1_E2"/>
    <property type="match status" value="1"/>
</dbReference>
<dbReference type="Proteomes" id="UP001189429">
    <property type="component" value="Unassembled WGS sequence"/>
</dbReference>
<feature type="region of interest" description="Disordered" evidence="8">
    <location>
        <begin position="1025"/>
        <end position="1051"/>
    </location>
</feature>
<feature type="domain" description="Cation-transporting P-type ATPase C-terminal" evidence="11">
    <location>
        <begin position="753"/>
        <end position="956"/>
    </location>
</feature>
<dbReference type="InterPro" id="IPR059000">
    <property type="entry name" value="ATPase_P-type_domA"/>
</dbReference>
<feature type="transmembrane region" description="Helical" evidence="9">
    <location>
        <begin position="231"/>
        <end position="253"/>
    </location>
</feature>
<dbReference type="PANTHER" id="PTHR43294">
    <property type="entry name" value="SODIUM/POTASSIUM-TRANSPORTING ATPASE SUBUNIT ALPHA"/>
    <property type="match status" value="1"/>
</dbReference>
<keyword evidence="6 9" id="KW-1133">Transmembrane helix</keyword>
<feature type="transmembrane region" description="Helical" evidence="9">
    <location>
        <begin position="794"/>
        <end position="820"/>
    </location>
</feature>
<dbReference type="PRINTS" id="PR00119">
    <property type="entry name" value="CATATPASE"/>
</dbReference>
<dbReference type="InterPro" id="IPR001757">
    <property type="entry name" value="P_typ_ATPase"/>
</dbReference>
<protein>
    <recommendedName>
        <fullName evidence="14">P-type Ca(2+) transporter</fullName>
    </recommendedName>
</protein>
<sequence length="1063" mass="114230">MASRFVLPASIDHSRRATSAHGAVQARPCDPGTRRRAFPVRQPGGACSRSYVEGIAIFVIVLLNAGIAAVTENSANDALEKLAKMTAPDSTCIRDGTEKKVKTTAVVPGDMVLLSVGDVVPADMRMLAAADLKVSEMPLTGEPDDVAKKAQVPKKAAAGEEAKLRPENVCYSGCEVKSGNGKGIVIRTAMDTEVGKIAGMMTADNEGGKTCGCLPDTTGNMTPLQESLQRLGVKIGGMAIGVCVFVFIVGLLRQTKDPEDEDKPTWLYMILVSVTLAVAAIPEGIPLCVTISLSFGSTEMQKKQVLVRKLAAVETLGSASIICTDKTGTLTEGKMRTVKLWSAQEFFDIEGSGFVPEGRILNKDNQDAKENPSVRTTLLSCLLNSNARIEKETLPTGGIKWNPVGNSSEAPLVVAAQKIDLTPEKGQKMFPRLFEVPFSSSRKMMLTAHDCSSQTALAGLKLTSGSKVLTVVKGAPDRVLKVCSRWARKDGETEEFTQQMRDEVMSANNSFASEALRVLAIAVAPLQELGFDGADQDIGAEERLEALCKDLTFVGLVANMDPARKGVDQAVLDAIGGHIRVIMITGDYLKTAVAIAKSINILDKNDDESKAVDCGSLRPDGKNYISDEAMDDLTNQMCVFARAQPEDKLQIVKSLQRQKKVSAMTGDGVNDAPALNAADIGVAMGIQGTEVAKGASDMILTDDDFCSIVAAVEKGRVIYSGIQKFVAFIMSVHIAEVMQIFFCVVVGLPMMRQPVQILFLILVTDLPPSVALGMEPGQAGILKEWPRPRSQNIVLMWMWVSIVINGAILSLVIICVYFWALNFYVGFFWQSDMADIKREQDLIVATGGSVPTEETIGHKLMQARTCAFISLVWAENVRSYVSRSFDRPVWVEMFRNGKMQIAICMAQVALYAAIFIPGLSDTILQLNGTIIGWEGWVAAFLGALGCLVLCEFFKLFTGIQKKKFDDEMVAASLREEEKRLAVVKANSAKREQKTPVAETPAPAPAPKEPALSTVIPAQAAEAVEGNGTKVVPQDAKSPNGTTPNGTRKPGGCAGLCMPASALF</sequence>
<dbReference type="SUPFAM" id="SSF81660">
    <property type="entry name" value="Metal cation-transporting ATPase, ATP-binding domain N"/>
    <property type="match status" value="1"/>
</dbReference>
<dbReference type="SFLD" id="SFLDG00002">
    <property type="entry name" value="C1.7:_P-type_atpase_like"/>
    <property type="match status" value="1"/>
</dbReference>
<keyword evidence="2 9" id="KW-0812">Transmembrane</keyword>
<dbReference type="Gene3D" id="3.40.50.1000">
    <property type="entry name" value="HAD superfamily/HAD-like"/>
    <property type="match status" value="1"/>
</dbReference>
<dbReference type="InterPro" id="IPR050510">
    <property type="entry name" value="Cation_transp_ATPase_P-type"/>
</dbReference>
<dbReference type="InterPro" id="IPR018303">
    <property type="entry name" value="ATPase_P-typ_P_site"/>
</dbReference>
<feature type="domain" description="P-type ATPase A" evidence="10">
    <location>
        <begin position="85"/>
        <end position="201"/>
    </location>
</feature>
<feature type="transmembrane region" description="Helical" evidence="9">
    <location>
        <begin position="754"/>
        <end position="773"/>
    </location>
</feature>
<keyword evidence="7 9" id="KW-0472">Membrane</keyword>
<feature type="transmembrane region" description="Helical" evidence="9">
    <location>
        <begin position="265"/>
        <end position="293"/>
    </location>
</feature>
<evidence type="ECO:0008006" key="14">
    <source>
        <dbReference type="Google" id="ProtNLM"/>
    </source>
</evidence>
<evidence type="ECO:0000256" key="9">
    <source>
        <dbReference type="SAM" id="Phobius"/>
    </source>
</evidence>
<dbReference type="InterPro" id="IPR006068">
    <property type="entry name" value="ATPase_P-typ_cation-transptr_C"/>
</dbReference>
<name>A0ABN9SUV8_9DINO</name>
<reference evidence="12" key="1">
    <citation type="submission" date="2023-10" db="EMBL/GenBank/DDBJ databases">
        <authorList>
            <person name="Chen Y."/>
            <person name="Shah S."/>
            <person name="Dougan E. K."/>
            <person name="Thang M."/>
            <person name="Chan C."/>
        </authorList>
    </citation>
    <scope>NUCLEOTIDE SEQUENCE [LARGE SCALE GENOMIC DNA]</scope>
</reference>
<evidence type="ECO:0000259" key="11">
    <source>
        <dbReference type="Pfam" id="PF00689"/>
    </source>
</evidence>
<dbReference type="SFLD" id="SFLDF00027">
    <property type="entry name" value="p-type_atpase"/>
    <property type="match status" value="1"/>
</dbReference>
<evidence type="ECO:0000259" key="10">
    <source>
        <dbReference type="Pfam" id="PF00122"/>
    </source>
</evidence>
<feature type="transmembrane region" description="Helical" evidence="9">
    <location>
        <begin position="901"/>
        <end position="919"/>
    </location>
</feature>
<dbReference type="SUPFAM" id="SSF81653">
    <property type="entry name" value="Calcium ATPase, transduction domain A"/>
    <property type="match status" value="1"/>
</dbReference>
<keyword evidence="3" id="KW-0547">Nucleotide-binding</keyword>
<dbReference type="InterPro" id="IPR008250">
    <property type="entry name" value="ATPase_P-typ_transduc_dom_A_sf"/>
</dbReference>
<keyword evidence="5" id="KW-1278">Translocase</keyword>
<dbReference type="InterPro" id="IPR023298">
    <property type="entry name" value="ATPase_P-typ_TM_dom_sf"/>
</dbReference>
<dbReference type="InterPro" id="IPR023299">
    <property type="entry name" value="ATPase_P-typ_cyto_dom_N"/>
</dbReference>
<dbReference type="Pfam" id="PF00122">
    <property type="entry name" value="E1-E2_ATPase"/>
    <property type="match status" value="1"/>
</dbReference>
<dbReference type="Gene3D" id="3.40.1110.10">
    <property type="entry name" value="Calcium-transporting ATPase, cytoplasmic domain N"/>
    <property type="match status" value="1"/>
</dbReference>
<evidence type="ECO:0000313" key="13">
    <source>
        <dbReference type="Proteomes" id="UP001189429"/>
    </source>
</evidence>
<dbReference type="Pfam" id="PF00689">
    <property type="entry name" value="Cation_ATPase_C"/>
    <property type="match status" value="1"/>
</dbReference>
<dbReference type="Gene3D" id="1.20.1110.10">
    <property type="entry name" value="Calcium-transporting ATPase, transmembrane domain"/>
    <property type="match status" value="1"/>
</dbReference>
<dbReference type="NCBIfam" id="TIGR01494">
    <property type="entry name" value="ATPase_P-type"/>
    <property type="match status" value="2"/>
</dbReference>
<feature type="transmembrane region" description="Helical" evidence="9">
    <location>
        <begin position="931"/>
        <end position="953"/>
    </location>
</feature>
<proteinExistence type="predicted"/>
<evidence type="ECO:0000256" key="8">
    <source>
        <dbReference type="SAM" id="MobiDB-lite"/>
    </source>
</evidence>
<gene>
    <name evidence="12" type="ORF">PCOR1329_LOCUS32788</name>
</gene>
<dbReference type="SUPFAM" id="SSF81665">
    <property type="entry name" value="Calcium ATPase, transmembrane domain M"/>
    <property type="match status" value="1"/>
</dbReference>
<dbReference type="InterPro" id="IPR036412">
    <property type="entry name" value="HAD-like_sf"/>
</dbReference>
<feature type="region of interest" description="Disordered" evidence="8">
    <location>
        <begin position="985"/>
        <end position="1009"/>
    </location>
</feature>
<evidence type="ECO:0000256" key="6">
    <source>
        <dbReference type="ARBA" id="ARBA00022989"/>
    </source>
</evidence>
<evidence type="ECO:0000256" key="2">
    <source>
        <dbReference type="ARBA" id="ARBA00022692"/>
    </source>
</evidence>
<evidence type="ECO:0000256" key="4">
    <source>
        <dbReference type="ARBA" id="ARBA00022840"/>
    </source>
</evidence>
<organism evidence="12 13">
    <name type="scientific">Prorocentrum cordatum</name>
    <dbReference type="NCBI Taxonomy" id="2364126"/>
    <lineage>
        <taxon>Eukaryota</taxon>
        <taxon>Sar</taxon>
        <taxon>Alveolata</taxon>
        <taxon>Dinophyceae</taxon>
        <taxon>Prorocentrales</taxon>
        <taxon>Prorocentraceae</taxon>
        <taxon>Prorocentrum</taxon>
    </lineage>
</organism>
<feature type="compositionally biased region" description="Polar residues" evidence="8">
    <location>
        <begin position="1036"/>
        <end position="1045"/>
    </location>
</feature>
<dbReference type="InterPro" id="IPR023214">
    <property type="entry name" value="HAD_sf"/>
</dbReference>
<dbReference type="Gene3D" id="2.70.150.10">
    <property type="entry name" value="Calcium-transporting ATPase, cytoplasmic transduction domain A"/>
    <property type="match status" value="1"/>
</dbReference>
<evidence type="ECO:0000256" key="7">
    <source>
        <dbReference type="ARBA" id="ARBA00023136"/>
    </source>
</evidence>
<evidence type="ECO:0000313" key="12">
    <source>
        <dbReference type="EMBL" id="CAK0836226.1"/>
    </source>
</evidence>
<feature type="transmembrane region" description="Helical" evidence="9">
    <location>
        <begin position="725"/>
        <end position="748"/>
    </location>
</feature>
<comment type="caution">
    <text evidence="12">The sequence shown here is derived from an EMBL/GenBank/DDBJ whole genome shotgun (WGS) entry which is preliminary data.</text>
</comment>
<accession>A0ABN9SUV8</accession>
<dbReference type="SUPFAM" id="SSF56784">
    <property type="entry name" value="HAD-like"/>
    <property type="match status" value="1"/>
</dbReference>